<organism evidence="1 2">
    <name type="scientific">Apiospora hydei</name>
    <dbReference type="NCBI Taxonomy" id="1337664"/>
    <lineage>
        <taxon>Eukaryota</taxon>
        <taxon>Fungi</taxon>
        <taxon>Dikarya</taxon>
        <taxon>Ascomycota</taxon>
        <taxon>Pezizomycotina</taxon>
        <taxon>Sordariomycetes</taxon>
        <taxon>Xylariomycetidae</taxon>
        <taxon>Amphisphaeriales</taxon>
        <taxon>Apiosporaceae</taxon>
        <taxon>Apiospora</taxon>
    </lineage>
</organism>
<dbReference type="GeneID" id="92051064"/>
<protein>
    <submittedName>
        <fullName evidence="1">Uncharacterized protein</fullName>
    </submittedName>
</protein>
<dbReference type="EMBL" id="JAQQWN010000009">
    <property type="protein sequence ID" value="KAK8066943.1"/>
    <property type="molecule type" value="Genomic_DNA"/>
</dbReference>
<sequence>MAASSVDGGIEMGHLLPGAIVHLMGLIASHVRNGAGEKLTVARTKRLRHRRIVSDILMTLLGIPSASKDLVSGPRC</sequence>
<dbReference type="Proteomes" id="UP001433268">
    <property type="component" value="Unassembled WGS sequence"/>
</dbReference>
<accession>A0ABR1V6W8</accession>
<name>A0ABR1V6W8_9PEZI</name>
<dbReference type="RefSeq" id="XP_066663696.1">
    <property type="nucleotide sequence ID" value="XM_066818004.1"/>
</dbReference>
<keyword evidence="2" id="KW-1185">Reference proteome</keyword>
<gene>
    <name evidence="1" type="ORF">PG997_013690</name>
</gene>
<proteinExistence type="predicted"/>
<evidence type="ECO:0000313" key="1">
    <source>
        <dbReference type="EMBL" id="KAK8066943.1"/>
    </source>
</evidence>
<reference evidence="1 2" key="1">
    <citation type="submission" date="2023-01" db="EMBL/GenBank/DDBJ databases">
        <title>Analysis of 21 Apiospora genomes using comparative genomics revels a genus with tremendous synthesis potential of carbohydrate active enzymes and secondary metabolites.</title>
        <authorList>
            <person name="Sorensen T."/>
        </authorList>
    </citation>
    <scope>NUCLEOTIDE SEQUENCE [LARGE SCALE GENOMIC DNA]</scope>
    <source>
        <strain evidence="1 2">CBS 114990</strain>
    </source>
</reference>
<comment type="caution">
    <text evidence="1">The sequence shown here is derived from an EMBL/GenBank/DDBJ whole genome shotgun (WGS) entry which is preliminary data.</text>
</comment>
<evidence type="ECO:0000313" key="2">
    <source>
        <dbReference type="Proteomes" id="UP001433268"/>
    </source>
</evidence>